<feature type="region of interest" description="Disordered" evidence="1">
    <location>
        <begin position="2134"/>
        <end position="2163"/>
    </location>
</feature>
<evidence type="ECO:0000259" key="3">
    <source>
        <dbReference type="Pfam" id="PF24606"/>
    </source>
</evidence>
<dbReference type="InterPro" id="IPR010869">
    <property type="entry name" value="DUF1501"/>
</dbReference>
<dbReference type="Pfam" id="PF08811">
    <property type="entry name" value="DUF1800"/>
    <property type="match status" value="2"/>
</dbReference>
<feature type="signal peptide" evidence="2">
    <location>
        <begin position="1"/>
        <end position="22"/>
    </location>
</feature>
<keyword evidence="2" id="KW-0732">Signal</keyword>
<dbReference type="InterPro" id="IPR012334">
    <property type="entry name" value="Pectin_lyas_fold"/>
</dbReference>
<feature type="domain" description="CEMIP beta-helix" evidence="3">
    <location>
        <begin position="1051"/>
        <end position="1244"/>
    </location>
</feature>
<evidence type="ECO:0000313" key="4">
    <source>
        <dbReference type="EMBL" id="KAL3806342.1"/>
    </source>
</evidence>
<dbReference type="Gene3D" id="2.60.120.260">
    <property type="entry name" value="Galactose-binding domain-like"/>
    <property type="match status" value="4"/>
</dbReference>
<reference evidence="4 5" key="1">
    <citation type="submission" date="2024-10" db="EMBL/GenBank/DDBJ databases">
        <title>Updated reference genomes for cyclostephanoid diatoms.</title>
        <authorList>
            <person name="Roberts W.R."/>
            <person name="Alverson A.J."/>
        </authorList>
    </citation>
    <scope>NUCLEOTIDE SEQUENCE [LARGE SCALE GENOMIC DNA]</scope>
    <source>
        <strain evidence="4 5">AJA228-03</strain>
    </source>
</reference>
<keyword evidence="5" id="KW-1185">Reference proteome</keyword>
<feature type="chain" id="PRO_5044855288" description="CEMIP beta-helix domain-containing protein" evidence="2">
    <location>
        <begin position="23"/>
        <end position="4159"/>
    </location>
</feature>
<dbReference type="PANTHER" id="PTHR43737:SF1">
    <property type="entry name" value="DUF1501 DOMAIN-CONTAINING PROTEIN"/>
    <property type="match status" value="1"/>
</dbReference>
<feature type="compositionally biased region" description="Low complexity" evidence="1">
    <location>
        <begin position="2149"/>
        <end position="2163"/>
    </location>
</feature>
<dbReference type="Gene3D" id="2.160.20.10">
    <property type="entry name" value="Single-stranded right-handed beta-helix, Pectin lyase-like"/>
    <property type="match status" value="1"/>
</dbReference>
<dbReference type="Pfam" id="PF24606">
    <property type="entry name" value="CEMIP_beta-hel"/>
    <property type="match status" value="1"/>
</dbReference>
<proteinExistence type="predicted"/>
<evidence type="ECO:0000256" key="2">
    <source>
        <dbReference type="SAM" id="SignalP"/>
    </source>
</evidence>
<dbReference type="InterPro" id="IPR014917">
    <property type="entry name" value="DUF1800"/>
</dbReference>
<dbReference type="Proteomes" id="UP001530377">
    <property type="component" value="Unassembled WGS sequence"/>
</dbReference>
<gene>
    <name evidence="4" type="ORF">ACHAXA_000700</name>
</gene>
<evidence type="ECO:0000313" key="5">
    <source>
        <dbReference type="Proteomes" id="UP001530377"/>
    </source>
</evidence>
<accession>A0ABD3R227</accession>
<name>A0ABD3R227_9STRA</name>
<dbReference type="InterPro" id="IPR055401">
    <property type="entry name" value="CEMIP_beta-hel_dom"/>
</dbReference>
<dbReference type="PANTHER" id="PTHR43737">
    <property type="entry name" value="BLL7424 PROTEIN"/>
    <property type="match status" value="1"/>
</dbReference>
<dbReference type="Pfam" id="PF07394">
    <property type="entry name" value="DUF1501"/>
    <property type="match status" value="1"/>
</dbReference>
<comment type="caution">
    <text evidence="4">The sequence shown here is derived from an EMBL/GenBank/DDBJ whole genome shotgun (WGS) entry which is preliminary data.</text>
</comment>
<feature type="compositionally biased region" description="Low complexity" evidence="1">
    <location>
        <begin position="45"/>
        <end position="57"/>
    </location>
</feature>
<organism evidence="4 5">
    <name type="scientific">Cyclostephanos tholiformis</name>
    <dbReference type="NCBI Taxonomy" id="382380"/>
    <lineage>
        <taxon>Eukaryota</taxon>
        <taxon>Sar</taxon>
        <taxon>Stramenopiles</taxon>
        <taxon>Ochrophyta</taxon>
        <taxon>Bacillariophyta</taxon>
        <taxon>Coscinodiscophyceae</taxon>
        <taxon>Thalassiosirophycidae</taxon>
        <taxon>Stephanodiscales</taxon>
        <taxon>Stephanodiscaceae</taxon>
        <taxon>Cyclostephanos</taxon>
    </lineage>
</organism>
<sequence>MRFRVLSTVAWLVLVGASAAHGAQVDGATISGRRHHNGRRGQEYGSSGASTDAASAGEEAVARGPSDCCDLPDNISTNVIKTQGVELVNVPKDAIESGSNSSKAAVAPPNSLVITVQSTEEEGKDGLTLEELGVDIYDTTMEGGGSTPVEIVETTSIWGVIDPKDATPPVAVGSEGDNKTSIATTTTMMEEPSDGVVFAGTGLDLSELPPLVVDKQLVEFLETTQSEVVAEPEPEPEVTMEPVSGTGAVASLKAKEGILREREHDSRVLSRPVEDLHRHRHGDGGRVDREAAAKEHDINRRLQVTQGINTFPIGLFNPLTCNANIAKADCSVNKLSSLLSGTAKVTIPCGTCYTYDLPATSTTIEGLDIVGKLYVPPNYKSTLLTKFVFVQGVLEMSDTNSISKNNTSMRIVLTGDTDVTFVPASGNAGVAASTFNAGVKPFLVAGGRLDVRGWTGSLVEGGQAETWTTLMETAEGARPNPTLSSLPGKERTAVVPPQMIKVAGEPEQCPSKLVDEDFDADVPFQVWSGGEGNIVHQTHDQGGAIQVGPITRRDGQGFKLDFTEIAQQCPLIAGATYLVTMRLKVDLPGMAPGTKTLCETTGSSQDCPRILRKILRKAGGDRYSEQYIQRGNMGRYSEWFWMSTVWTWTGDDLTNVVGNLFIIDFFQVNATISLDHFVFELPSSKSYAPQGDACAELAVNGKAEDNDGSGFSHYPFLSDVGTSNPQVFEETVSGTYNRFYRIRARSSSGVSLEFRPNPQCLVKGHVYTVSLRVRAYSYPGKMRLFFYLNGKKPNGDWANYLILQSPEITQSDTWTSFSQILLVGEELASLTETKWVTTTNMEDANNRALLDFDDISIKYTSGPSEGLKVKTADVSRWDANSDVHITSSTLSWRDSQDAVINSIQAKDDGTSIIKLDAGINAVLSEKETPGMGVEVALLTRNIKIEGEIRVDQCGSDLCVKNGPCKRPMLTQEPQQITLTLALGTTTTAVTRTAEKGRKYQGITFSCQGSISTFQMSSPQVLNLYSSLLLSTLRWCYTSSGLQLCNVPMCRGGYLQVLHTPNVAQVIEGVEFTNMGQQGYKNRFPIQFLYTRDVKGTSISRNSIRNSAHRCITMDGVSNATIAANVAHETAGHCYYIGLEANQNSILNNIGSRTNEMITWGEQLAGHSDHDRATFFLRSSENNFIGNVAAGSAGRGFDYRIHWAFYGEDECYFCNGIDPDRRSNRQKPMGIFRSNKAHSNIWQGFLLENFEQFYAFRNAVNVPKFENMMAYRNREQGISTWNNVAAEYLGGKLSDNQWGIVIRASDRVTLQDFDIVGSSKIFKDHTESRSLKLCSWPDWRHQGIMMPSFIWQTGSQDPGLGLRLRNVNISGFDMEKQWYFNCKSTEPISISPDLRDKQFDYMSSAKNVRISDSRGVIMDGCDATASYGVKDIVITDMDGSFDPSRNGTSGSIIQDYEHVKGILGVGACSSIGKCLAFCPNACLRKFSLKVEQFGTENWKLRIKNTITGASMDVPGTILTINDAYFSDAYAGRRFSAALPAGIYTGEFVNEQGAQVWPQYVEETWQKPPDCTGFAAVDSITLLKPPINEQQCVDLIRNGGVDGNILTTQPWISTLGQPRELVVRNGLGVDGTNAIGTANREGHWTGLGQDIDSRCMDLMRGQFYEFSAYMKITVKNDPSNPILTINPNREWWYNLSPVVTLNVRSYVNISNKEFLSNWEDYDKAVLARPYNSSGFNLVHGIFRLPYSLRVFFEIERSPDNQDFIVDNVSFKRMFCNPDRLLLNGDFEEPNTKYWDTWGGEVSLGLVAGYGGKGQALKASTRPHLSHGPAQILNTDCVPSAGERLVFLGKIRFEKSTAPGVASSCNPFTWSDSLIRCSDIWMYTNKAGVQEYNRVAMITTDESDVDNGWYNIHGLWTLRPNQAQADYTKIYFDGISTAYDVIIDNMQTRLLPLQCNALVENPSYNNRSAAFWQPTDRDRMKLKLYSPGAGGIGDFALRAYDRDHQWRGIRQQLDKRCFVTGQEYTISAKFRLLNATTGAGVQCNTNDQWYSGQNCPSVMIYGEECTVGGNRYIYWKFWNTVQGWQKDAYNNFSNGFFVNAALSSCLNVWVYINDIRKEWDVVVDDLQISKVQTPAPTFSPTAATTAEKDEATNTPTSSPTSMPTVSTVTSCPSADFVPTEIPIGPVKLARSSSLCVLTKAIPDSNGKLSKIAPVALSYDGRAWERAAGEFAMKLLYGQELGDYPGEGSQLTLPDLNNTGKYYLTSYPRRTISEADKVARFFEAATFGTTAAELASFGTLTADTAKRWIIDQMNMNLTSHREYFRKRANPRLTNPVGIARNGHPCDPGSRWRKFAFSKKEGENGVLAAQLFEATKKNATDPYITIKLNGHIRTVVESLAFAAGSKFVLEFNKVYVMCGRPEEWVGGLLWLRMGDGSCQALPNPDVNFYTDSVQPYNILSLPNVVPGILDPIDEVRSKGGEFIVRGGLSDPICSQIKDVTEENDASVFGKLPDGSWLMFDPRMVLEDNTIENHIDDGGGLTRSLTALKTKCANAPRTFLNEERCSLSDSSMACSSAGTPSIQIELNAANILAMNDITGQYVYAIVGLPLRDVDNMTQPSPCVPNLRSRWEILDAAQCTQTPMGPETNSTLVNLLLQRSSIDLNPGLRDITFPMTGMSCSANDSKLVEADIIIKSKCFRRVHPDHLSVFDFTYWTEADTHPGNMIAAMYNHPNPITKWMDLNRSAILMYPAKAPANPNATLRAHPIQRWDMYSPKFSKVGRFGDTMKFVDLPNEIRQVELAEHFGADTVINGGGIMACGSPYETENDPSLGYVFEVATERETDWDLWRQREYIWMQIGLTAPDQLRQRVAWAFAQILVIARGAIEVEGSHTEAFATYYDIFVRNAFGSYRDILREIAYSPMMAENLSYLTSKSAAYMWENQQIISFADENFAREIMQLFSTGLVKLNLDGTPVLDDKGQPILAYTNDEIMSFARIWTGFDYQQGRGNTEENAWFGNRQDPMKIQAGWRDKFPKTDMTGGYIGDLYPLCSDLPTKMFLKKGARYRLLGLSTMPELIEDDPQFNNDPTLKRFVLAANSSLKTKLCNADPSGTCRWKNTVILEKNIDCTGKECEADTLRVVQVSDGINYEFVRPACVEQVFYANAKKIIYKQRQSDSSCANPLLPYASEACCEGTFDLTAERAMSYLYDQERVSYSTAAARCQAMGMGLCDFNDITGIATHKKGYHWTTDGCKIQVKINAVGQVALVYEPESFASLHPHVRIDNRNFFKVYWAGNGDYPKNNNDVSSGNSCGNNACETLDTGGCLCGTTITESRVFKAMPSSVDEVLSKLQVGAYDIDVFPPGTYGIPVSANGVTAYLANSTGIFDTKTVFEVTDKNGRLHRLKNTRSTVAIQGASMYAFRNPPSFMSVLNTEANAREALYETEAALDHYFYHDNTAPFIAFRLIQRFTTSNPSPNYVKSVALAFRTGTYEGIGKGKYGDLAATIAAVLLHPEASSVVLDAYPFKGSLREPLLRLMALMRGMELKLAESQPIIKLIDLDYKIGEMAHNFRTVFSFFLPEYVPDGRAGEASLKAPEAMLADMPKIVGLLNGVFSLVKYGLSRCNGGFGIDSTPCNEGDFSRAAARLSFSRPYNKNTATPEVQAENVVRELSTILTSGRLSDANKQIIKDAYISKLNQTGIVDPAGAALRMAQQLFLTTPEFHTTNTILKTGVQRVVPPLPQTSGVPYKAIVYVLFGGGCDSYNMLVPHTCSKEKIDNMTLWDEYAEIRQQVALDRNSLNILNGNMTNQACETFGVHPRLGSMQKLFNDGDLLFFTNTGELSKETDRENYWRDTKTQLFAHNFQQLAAQRIDPLKARDGTGILGRIRDILTKKKGRSVSAYSLNANSVCLIGEPGTTATPMIISDNGVTPFNQAPSSTDMDSKIALLNGETKAESGVFADLYSEKTMKSLANNKLLFDTLSGKTTTVVFPTSGLGRQLNMVAKIIDSRTVRSSDADMFFVETGGWDTHDMLISNQERLFADVDASIKAFADELKAKNIWNSVTLIETSDFARTLSPNGNSGTDHAWGGNYFMMGGSVRGGKMIGRYPSIRENAPLNIGRGRMIPTRSWESVFLPVAAWAGVDEADFDYICPNRKSFPATHFTSASDLFDL</sequence>
<evidence type="ECO:0000256" key="1">
    <source>
        <dbReference type="SAM" id="MobiDB-lite"/>
    </source>
</evidence>
<protein>
    <recommendedName>
        <fullName evidence="3">CEMIP beta-helix domain-containing protein</fullName>
    </recommendedName>
</protein>
<dbReference type="EMBL" id="JALLPB020000830">
    <property type="protein sequence ID" value="KAL3806342.1"/>
    <property type="molecule type" value="Genomic_DNA"/>
</dbReference>
<feature type="region of interest" description="Disordered" evidence="1">
    <location>
        <begin position="28"/>
        <end position="68"/>
    </location>
</feature>